<dbReference type="EMBL" id="UGJJ01000003">
    <property type="protein sequence ID" value="STR03263.1"/>
    <property type="molecule type" value="Genomic_DNA"/>
</dbReference>
<evidence type="ECO:0000313" key="1">
    <source>
        <dbReference type="EMBL" id="STR03263.1"/>
    </source>
</evidence>
<name>A0A377R4K0_9NEIS</name>
<dbReference type="Proteomes" id="UP000254293">
    <property type="component" value="Unassembled WGS sequence"/>
</dbReference>
<organism evidence="1 2">
    <name type="scientific">Kingella potus</name>
    <dbReference type="NCBI Taxonomy" id="265175"/>
    <lineage>
        <taxon>Bacteria</taxon>
        <taxon>Pseudomonadati</taxon>
        <taxon>Pseudomonadota</taxon>
        <taxon>Betaproteobacteria</taxon>
        <taxon>Neisseriales</taxon>
        <taxon>Neisseriaceae</taxon>
        <taxon>Kingella</taxon>
    </lineage>
</organism>
<dbReference type="AlphaFoldDB" id="A0A377R4K0"/>
<keyword evidence="2" id="KW-1185">Reference proteome</keyword>
<proteinExistence type="predicted"/>
<accession>A0A377R4K0</accession>
<reference evidence="1 2" key="1">
    <citation type="submission" date="2018-06" db="EMBL/GenBank/DDBJ databases">
        <authorList>
            <consortium name="Pathogen Informatics"/>
            <person name="Doyle S."/>
        </authorList>
    </citation>
    <scope>NUCLEOTIDE SEQUENCE [LARGE SCALE GENOMIC DNA]</scope>
    <source>
        <strain evidence="1 2">NCTC13336</strain>
    </source>
</reference>
<sequence length="58" mass="6748">MSDLNNLIKHINGNKWTMKNTAVTANAVNKRKTRPPLKPYHWPHGIVFSNYQTMPRCL</sequence>
<evidence type="ECO:0000313" key="2">
    <source>
        <dbReference type="Proteomes" id="UP000254293"/>
    </source>
</evidence>
<protein>
    <submittedName>
        <fullName evidence="1">Uncharacterized protein</fullName>
    </submittedName>
</protein>
<gene>
    <name evidence="1" type="ORF">NCTC13336_02180</name>
</gene>